<evidence type="ECO:0000313" key="4">
    <source>
        <dbReference type="EMBL" id="QJI01801.1"/>
    </source>
</evidence>
<dbReference type="EMBL" id="MT144952">
    <property type="protein sequence ID" value="QJI01801.1"/>
    <property type="molecule type" value="Genomic_DNA"/>
</dbReference>
<feature type="region of interest" description="Disordered" evidence="1">
    <location>
        <begin position="35"/>
        <end position="55"/>
    </location>
</feature>
<dbReference type="AlphaFoldDB" id="A0A6H1ZWQ7"/>
<dbReference type="EMBL" id="MT141806">
    <property type="protein sequence ID" value="QJA70607.1"/>
    <property type="molecule type" value="Genomic_DNA"/>
</dbReference>
<dbReference type="EMBL" id="MT144333">
    <property type="protein sequence ID" value="QJA52366.1"/>
    <property type="molecule type" value="Genomic_DNA"/>
</dbReference>
<accession>A0A6H1ZWQ7</accession>
<name>A0A6H1ZWQ7_9ZZZZ</name>
<protein>
    <submittedName>
        <fullName evidence="2">Uncharacterized protein</fullName>
    </submittedName>
</protein>
<gene>
    <name evidence="3" type="ORF">MM415A03639_0013</name>
    <name evidence="2" type="ORF">TM448A02638_0017</name>
    <name evidence="4" type="ORF">TM448B02784_0006</name>
</gene>
<reference evidence="2" key="1">
    <citation type="submission" date="2020-03" db="EMBL/GenBank/DDBJ databases">
        <title>The deep terrestrial virosphere.</title>
        <authorList>
            <person name="Holmfeldt K."/>
            <person name="Nilsson E."/>
            <person name="Simone D."/>
            <person name="Lopez-Fernandez M."/>
            <person name="Wu X."/>
            <person name="de Brujin I."/>
            <person name="Lundin D."/>
            <person name="Andersson A."/>
            <person name="Bertilsson S."/>
            <person name="Dopson M."/>
        </authorList>
    </citation>
    <scope>NUCLEOTIDE SEQUENCE</scope>
    <source>
        <strain evidence="3">MM415A03639</strain>
        <strain evidence="2">TM448A02638</strain>
        <strain evidence="4">TM448B02784</strain>
    </source>
</reference>
<proteinExistence type="predicted"/>
<evidence type="ECO:0000313" key="3">
    <source>
        <dbReference type="EMBL" id="QJA70607.1"/>
    </source>
</evidence>
<sequence>MQNYAMELELHLRAILATYTTAQLWRELERRFENAGISPTSDATRDMQKASSPES</sequence>
<evidence type="ECO:0000313" key="2">
    <source>
        <dbReference type="EMBL" id="QJA52366.1"/>
    </source>
</evidence>
<organism evidence="2">
    <name type="scientific">viral metagenome</name>
    <dbReference type="NCBI Taxonomy" id="1070528"/>
    <lineage>
        <taxon>unclassified sequences</taxon>
        <taxon>metagenomes</taxon>
        <taxon>organismal metagenomes</taxon>
    </lineage>
</organism>
<evidence type="ECO:0000256" key="1">
    <source>
        <dbReference type="SAM" id="MobiDB-lite"/>
    </source>
</evidence>